<keyword evidence="2" id="KW-1185">Reference proteome</keyword>
<protein>
    <submittedName>
        <fullName evidence="1">Glycosyltransferase</fullName>
    </submittedName>
</protein>
<dbReference type="Proteomes" id="UP000243002">
    <property type="component" value="Unassembled WGS sequence"/>
</dbReference>
<dbReference type="AlphaFoldDB" id="A0A2P7MXY9"/>
<dbReference type="GO" id="GO:0016740">
    <property type="term" value="F:transferase activity"/>
    <property type="evidence" value="ECO:0007669"/>
    <property type="project" value="UniProtKB-KW"/>
</dbReference>
<keyword evidence="1" id="KW-0808">Transferase</keyword>
<dbReference type="PANTHER" id="PTHR36529">
    <property type="entry name" value="SLL1095 PROTEIN"/>
    <property type="match status" value="1"/>
</dbReference>
<dbReference type="OrthoDB" id="9810303at2"/>
<organism evidence="1 2">
    <name type="scientific">Cyanobium usitatum str. Tous</name>
    <dbReference type="NCBI Taxonomy" id="2116684"/>
    <lineage>
        <taxon>Bacteria</taxon>
        <taxon>Bacillati</taxon>
        <taxon>Cyanobacteriota</taxon>
        <taxon>Cyanophyceae</taxon>
        <taxon>Synechococcales</taxon>
        <taxon>Prochlorococcaceae</taxon>
        <taxon>Cyanobium</taxon>
    </lineage>
</organism>
<dbReference type="InterPro" id="IPR029044">
    <property type="entry name" value="Nucleotide-diphossugar_trans"/>
</dbReference>
<name>A0A2P7MXY9_9CYAN</name>
<comment type="caution">
    <text evidence="1">The sequence shown here is derived from an EMBL/GenBank/DDBJ whole genome shotgun (WGS) entry which is preliminary data.</text>
</comment>
<evidence type="ECO:0000313" key="2">
    <source>
        <dbReference type="Proteomes" id="UP000243002"/>
    </source>
</evidence>
<reference evidence="1 2" key="1">
    <citation type="journal article" date="2018" name="Environ. Microbiol.">
        <title>Ecological and genomic features of two widespread freshwater picocyanobacteria.</title>
        <authorList>
            <person name="Cabello-Yeves P.J."/>
            <person name="Picazo A."/>
            <person name="Camacho A."/>
            <person name="Callieri C."/>
            <person name="Rosselli R."/>
            <person name="Roda-Garcia J.J."/>
            <person name="Coutinho F.H."/>
            <person name="Rodriguez-Valera F."/>
        </authorList>
    </citation>
    <scope>NUCLEOTIDE SEQUENCE [LARGE SCALE GENOMIC DNA]</scope>
    <source>
        <strain evidence="1 2">Tous</strain>
    </source>
</reference>
<dbReference type="SUPFAM" id="SSF53448">
    <property type="entry name" value="Nucleotide-diphospho-sugar transferases"/>
    <property type="match status" value="1"/>
</dbReference>
<dbReference type="Pfam" id="PF09837">
    <property type="entry name" value="DUF2064"/>
    <property type="match status" value="1"/>
</dbReference>
<dbReference type="NCBIfam" id="TIGR04282">
    <property type="entry name" value="glyco_like_cofC"/>
    <property type="match status" value="1"/>
</dbReference>
<proteinExistence type="predicted"/>
<dbReference type="Gene3D" id="3.90.550.10">
    <property type="entry name" value="Spore Coat Polysaccharide Biosynthesis Protein SpsA, Chain A"/>
    <property type="match status" value="1"/>
</dbReference>
<evidence type="ECO:0000313" key="1">
    <source>
        <dbReference type="EMBL" id="PSJ06056.1"/>
    </source>
</evidence>
<gene>
    <name evidence="1" type="ORF">C7K55_05905</name>
</gene>
<dbReference type="EMBL" id="PXXO01000005">
    <property type="protein sequence ID" value="PSJ06056.1"/>
    <property type="molecule type" value="Genomic_DNA"/>
</dbReference>
<dbReference type="InterPro" id="IPR018641">
    <property type="entry name" value="Trfase_1_rSAM/seldom-assoc"/>
</dbReference>
<accession>A0A2P7MXY9</accession>
<sequence length="194" mass="20974">MARWPAPGRCKRRLARELGAARAAQIQARLTVHTLAAARDARQGHGLELVLAVEGLGGLAASRWGQALGADRTVLQGRGALGLRMQRQFQRAAREGASKVVLIGSDLPELEASDLSAAFTSLGHRQGVLGPALDGGYWLIGLRRPEPELLAGIAWGSEQVLEQTLAAMARRGLEPELLTRRGDLDWARDLLPWR</sequence>
<dbReference type="PANTHER" id="PTHR36529:SF1">
    <property type="entry name" value="GLYCOSYLTRANSFERASE"/>
    <property type="match status" value="1"/>
</dbReference>